<dbReference type="PANTHER" id="PTHR43252">
    <property type="entry name" value="TRANSCRIPTIONAL REGULATOR YQJI"/>
    <property type="match status" value="1"/>
</dbReference>
<evidence type="ECO:0000259" key="2">
    <source>
        <dbReference type="Pfam" id="PF03551"/>
    </source>
</evidence>
<evidence type="ECO:0000313" key="4">
    <source>
        <dbReference type="Proteomes" id="UP000092582"/>
    </source>
</evidence>
<dbReference type="EMBL" id="CP016282">
    <property type="protein sequence ID" value="ANP72306.1"/>
    <property type="molecule type" value="Genomic_DNA"/>
</dbReference>
<accession>A0A1B1BII8</accession>
<reference evidence="3 4" key="1">
    <citation type="submission" date="2016-06" db="EMBL/GenBank/DDBJ databases">
        <title>Genome sequencing of Cryobacterium arcticum PAMC 27867.</title>
        <authorList>
            <person name="Lee J."/>
            <person name="Kim O.-S."/>
        </authorList>
    </citation>
    <scope>NUCLEOTIDE SEQUENCE [LARGE SCALE GENOMIC DNA]</scope>
    <source>
        <strain evidence="3 4">PAMC 27867</strain>
    </source>
</reference>
<name>A0A1B1BII8_9MICO</name>
<dbReference type="InterPro" id="IPR005149">
    <property type="entry name" value="Tscrpt_reg_PadR_N"/>
</dbReference>
<organism evidence="3 4">
    <name type="scientific">Cryobacterium arcticum</name>
    <dbReference type="NCBI Taxonomy" id="670052"/>
    <lineage>
        <taxon>Bacteria</taxon>
        <taxon>Bacillati</taxon>
        <taxon>Actinomycetota</taxon>
        <taxon>Actinomycetes</taxon>
        <taxon>Micrococcales</taxon>
        <taxon>Microbacteriaceae</taxon>
        <taxon>Cryobacterium</taxon>
    </lineage>
</organism>
<dbReference type="CDD" id="cd00090">
    <property type="entry name" value="HTH_ARSR"/>
    <property type="match status" value="1"/>
</dbReference>
<dbReference type="SUPFAM" id="SSF46785">
    <property type="entry name" value="Winged helix' DNA-binding domain"/>
    <property type="match status" value="1"/>
</dbReference>
<dbReference type="InterPro" id="IPR036390">
    <property type="entry name" value="WH_DNA-bd_sf"/>
</dbReference>
<feature type="compositionally biased region" description="Basic and acidic residues" evidence="1">
    <location>
        <begin position="19"/>
        <end position="34"/>
    </location>
</feature>
<feature type="domain" description="Transcription regulator PadR N-terminal" evidence="2">
    <location>
        <begin position="74"/>
        <end position="143"/>
    </location>
</feature>
<dbReference type="RefSeq" id="WP_084020817.1">
    <property type="nucleotide sequence ID" value="NZ_CP016282.1"/>
</dbReference>
<feature type="region of interest" description="Disordered" evidence="1">
    <location>
        <begin position="1"/>
        <end position="66"/>
    </location>
</feature>
<keyword evidence="4" id="KW-1185">Reference proteome</keyword>
<evidence type="ECO:0000313" key="3">
    <source>
        <dbReference type="EMBL" id="ANP72306.1"/>
    </source>
</evidence>
<gene>
    <name evidence="3" type="ORF">PA27867_1345</name>
</gene>
<sequence length="208" mass="22160">MKRFHHTGNPGFGPSEFTPDLHRAHHDSPQERGRGFGRGFGPGGPGFGGFGPGFGPGGPRGSRRANRGDVRSAILSLLADGPSNGYGLIRAIEEKTGGAWRPSPGSIYPTLQQLVDEELIAPTGDGRRTDYELTEAGRAYLAEHADDLKKAWDATPGQSDADAAFHESVGKLFGVVHQFRASATDAQRAAATAKLDEVRRALYLILAD</sequence>
<dbReference type="Pfam" id="PF03551">
    <property type="entry name" value="PadR"/>
    <property type="match status" value="1"/>
</dbReference>
<proteinExistence type="predicted"/>
<dbReference type="InterPro" id="IPR036388">
    <property type="entry name" value="WH-like_DNA-bd_sf"/>
</dbReference>
<dbReference type="InterPro" id="IPR011991">
    <property type="entry name" value="ArsR-like_HTH"/>
</dbReference>
<dbReference type="Proteomes" id="UP000092582">
    <property type="component" value="Chromosome 1"/>
</dbReference>
<dbReference type="PANTHER" id="PTHR43252:SF2">
    <property type="entry name" value="TRANSCRIPTION REGULATOR, PADR-LIKE FAMILY"/>
    <property type="match status" value="1"/>
</dbReference>
<feature type="compositionally biased region" description="Gly residues" evidence="1">
    <location>
        <begin position="36"/>
        <end position="60"/>
    </location>
</feature>
<protein>
    <submittedName>
        <fullName evidence="3">PadR family transcriptional regulator</fullName>
    </submittedName>
</protein>
<evidence type="ECO:0000256" key="1">
    <source>
        <dbReference type="SAM" id="MobiDB-lite"/>
    </source>
</evidence>
<dbReference type="Gene3D" id="1.10.10.10">
    <property type="entry name" value="Winged helix-like DNA-binding domain superfamily/Winged helix DNA-binding domain"/>
    <property type="match status" value="1"/>
</dbReference>
<dbReference type="OrthoDB" id="1683430at2"/>
<dbReference type="AlphaFoldDB" id="A0A1B1BII8"/>
<dbReference type="KEGG" id="cart:PA27867_1345"/>
<dbReference type="PATRIC" id="fig|670052.7.peg.1398"/>